<dbReference type="GO" id="GO:0008168">
    <property type="term" value="F:methyltransferase activity"/>
    <property type="evidence" value="ECO:0007669"/>
    <property type="project" value="UniProtKB-KW"/>
</dbReference>
<dbReference type="Proteomes" id="UP001374803">
    <property type="component" value="Chromosome"/>
</dbReference>
<name>A0ABZ2LLL6_9BACT</name>
<dbReference type="InterPro" id="IPR016980">
    <property type="entry name" value="S-AdoMet-dep_MeTrfase_Alr7345"/>
</dbReference>
<feature type="compositionally biased region" description="Polar residues" evidence="1">
    <location>
        <begin position="23"/>
        <end position="40"/>
    </location>
</feature>
<evidence type="ECO:0000313" key="3">
    <source>
        <dbReference type="EMBL" id="WXB10050.1"/>
    </source>
</evidence>
<keyword evidence="2" id="KW-0732">Signal</keyword>
<evidence type="ECO:0000313" key="4">
    <source>
        <dbReference type="Proteomes" id="UP001374803"/>
    </source>
</evidence>
<dbReference type="GO" id="GO:0032259">
    <property type="term" value="P:methylation"/>
    <property type="evidence" value="ECO:0007669"/>
    <property type="project" value="UniProtKB-KW"/>
</dbReference>
<dbReference type="InterPro" id="IPR029063">
    <property type="entry name" value="SAM-dependent_MTases_sf"/>
</dbReference>
<dbReference type="EMBL" id="CP089983">
    <property type="protein sequence ID" value="WXB10050.1"/>
    <property type="molecule type" value="Genomic_DNA"/>
</dbReference>
<sequence>MTRLFPLGCLTAIVLAACGGATSESAAPKTTTTESASPSTGGEARIREALAGPQRPDKEKARDIYRHPAETLAFFGVKPESKVVELWPGGGWYTAVLAPVVRGHGKLTVTSADPAVATGFQKESAEKYAARLRETPAAFDQVEVRYINAPSVLTLGPEGSADVVLTFRNVHNWMKGGFADKVFAAAFQVLKKGGVLGVEEHRAPAGTTTEKSIETGYVTEDTVIQFAKAAGFVLDAKSEVNANPKDTKDYPKGVWTLPPTLQLGDEGREKYLAIGESDRMTLRFKKP</sequence>
<dbReference type="PIRSF" id="PIRSF031679">
    <property type="entry name" value="Mtase_Alr7345_prd"/>
    <property type="match status" value="1"/>
</dbReference>
<feature type="chain" id="PRO_5047275187" evidence="2">
    <location>
        <begin position="27"/>
        <end position="287"/>
    </location>
</feature>
<keyword evidence="4" id="KW-1185">Reference proteome</keyword>
<organism evidence="3 4">
    <name type="scientific">Pendulispora rubella</name>
    <dbReference type="NCBI Taxonomy" id="2741070"/>
    <lineage>
        <taxon>Bacteria</taxon>
        <taxon>Pseudomonadati</taxon>
        <taxon>Myxococcota</taxon>
        <taxon>Myxococcia</taxon>
        <taxon>Myxococcales</taxon>
        <taxon>Sorangiineae</taxon>
        <taxon>Pendulisporaceae</taxon>
        <taxon>Pendulispora</taxon>
    </lineage>
</organism>
<dbReference type="RefSeq" id="WP_394839728.1">
    <property type="nucleotide sequence ID" value="NZ_CP089929.1"/>
</dbReference>
<evidence type="ECO:0000256" key="1">
    <source>
        <dbReference type="SAM" id="MobiDB-lite"/>
    </source>
</evidence>
<dbReference type="SUPFAM" id="SSF53335">
    <property type="entry name" value="S-adenosyl-L-methionine-dependent methyltransferases"/>
    <property type="match status" value="1"/>
</dbReference>
<keyword evidence="3" id="KW-0808">Transferase</keyword>
<proteinExistence type="predicted"/>
<reference evidence="3" key="1">
    <citation type="submission" date="2021-12" db="EMBL/GenBank/DDBJ databases">
        <title>Discovery of the Pendulisporaceae a myxobacterial family with distinct sporulation behavior and unique specialized metabolism.</title>
        <authorList>
            <person name="Garcia R."/>
            <person name="Popoff A."/>
            <person name="Bader C.D."/>
            <person name="Loehr J."/>
            <person name="Walesch S."/>
            <person name="Walt C."/>
            <person name="Boldt J."/>
            <person name="Bunk B."/>
            <person name="Haeckl F.J.F.P.J."/>
            <person name="Gunesch A.P."/>
            <person name="Birkelbach J."/>
            <person name="Nuebel U."/>
            <person name="Pietschmann T."/>
            <person name="Bach T."/>
            <person name="Mueller R."/>
        </authorList>
    </citation>
    <scope>NUCLEOTIDE SEQUENCE</scope>
    <source>
        <strain evidence="3">MSr11367</strain>
    </source>
</reference>
<protein>
    <submittedName>
        <fullName evidence="3">Methyltransferase</fullName>
    </submittedName>
</protein>
<dbReference type="PROSITE" id="PS51257">
    <property type="entry name" value="PROKAR_LIPOPROTEIN"/>
    <property type="match status" value="1"/>
</dbReference>
<keyword evidence="3" id="KW-0489">Methyltransferase</keyword>
<gene>
    <name evidence="3" type="ORF">LVJ94_22835</name>
</gene>
<feature type="region of interest" description="Disordered" evidence="1">
    <location>
        <begin position="23"/>
        <end position="60"/>
    </location>
</feature>
<accession>A0ABZ2LLL6</accession>
<feature type="signal peptide" evidence="2">
    <location>
        <begin position="1"/>
        <end position="26"/>
    </location>
</feature>
<evidence type="ECO:0000256" key="2">
    <source>
        <dbReference type="SAM" id="SignalP"/>
    </source>
</evidence>
<dbReference type="Gene3D" id="3.40.50.150">
    <property type="entry name" value="Vaccinia Virus protein VP39"/>
    <property type="match status" value="1"/>
</dbReference>